<protein>
    <recommendedName>
        <fullName evidence="5">NADH-ubiquinone oxidoreductase chain 2</fullName>
        <ecNumber evidence="4">7.1.1.2</ecNumber>
    </recommendedName>
    <alternativeName>
        <fullName evidence="17">NADH dehydrogenase subunit 2</fullName>
    </alternativeName>
</protein>
<keyword evidence="9" id="KW-0999">Mitochondrion inner membrane</keyword>
<evidence type="ECO:0000256" key="19">
    <source>
        <dbReference type="SAM" id="Phobius"/>
    </source>
</evidence>
<dbReference type="EC" id="7.1.1.2" evidence="4"/>
<feature type="transmembrane region" description="Helical" evidence="19">
    <location>
        <begin position="88"/>
        <end position="114"/>
    </location>
</feature>
<comment type="function">
    <text evidence="1">Core subunit of the mitochondrial membrane respiratory chain NADH dehydrogenase (Complex I) that is believed to belong to the minimal assembly required for catalysis. Complex I functions in the transfer of electrons from NADH to the respiratory chain. The immediate electron acceptor for the enzyme is believed to be ubiquinone.</text>
</comment>
<feature type="transmembrane region" description="Helical" evidence="19">
    <location>
        <begin position="135"/>
        <end position="164"/>
    </location>
</feature>
<dbReference type="Pfam" id="PF00361">
    <property type="entry name" value="Proton_antipo_M"/>
    <property type="match status" value="1"/>
</dbReference>
<evidence type="ECO:0000256" key="1">
    <source>
        <dbReference type="ARBA" id="ARBA00003257"/>
    </source>
</evidence>
<keyword evidence="13" id="KW-0520">NAD</keyword>
<feature type="transmembrane region" description="Helical" evidence="19">
    <location>
        <begin position="322"/>
        <end position="343"/>
    </location>
</feature>
<dbReference type="GO" id="GO:0006120">
    <property type="term" value="P:mitochondrial electron transport, NADH to ubiquinone"/>
    <property type="evidence" value="ECO:0007669"/>
    <property type="project" value="TreeGrafter"/>
</dbReference>
<evidence type="ECO:0000256" key="14">
    <source>
        <dbReference type="ARBA" id="ARBA00023075"/>
    </source>
</evidence>
<evidence type="ECO:0000256" key="10">
    <source>
        <dbReference type="ARBA" id="ARBA00022967"/>
    </source>
</evidence>
<keyword evidence="11" id="KW-0249">Electron transport</keyword>
<evidence type="ECO:0000256" key="5">
    <source>
        <dbReference type="ARBA" id="ARBA00021008"/>
    </source>
</evidence>
<sequence>MFFSMYMNLIFIPILMLSPLMCISSNNWFSMWISLELNMLSFIPLLIFNKKFISDSLILYFLIQSFSSSIFLFSSLFFFFQLLNYKSILFIIFNKMFLFSLIMKLGIFPFHFWFIKLILSSSWMNCFIISSFQKIIPMIILFHILIHYILFFFLIIFSSLMSMILSLNLMNLRTILGFSSLNHTSWMLMSIPLNKLFWMYYMMFYSIILFTLINLFNILNLNYINQMNLMFNFYKNLIKVFIFFNFISLGGLPPLLGFLSKWLIINLSLNFFLYLQIFLLIMCSLVFLYIYILMFINMIMFNFSINFSISMNFFIWKKFINLNFYKFIFMFLSTNLFFFIIFIF</sequence>
<comment type="catalytic activity">
    <reaction evidence="18">
        <text>a ubiquinone + NADH + 5 H(+)(in) = a ubiquinol + NAD(+) + 4 H(+)(out)</text>
        <dbReference type="Rhea" id="RHEA:29091"/>
        <dbReference type="Rhea" id="RHEA-COMP:9565"/>
        <dbReference type="Rhea" id="RHEA-COMP:9566"/>
        <dbReference type="ChEBI" id="CHEBI:15378"/>
        <dbReference type="ChEBI" id="CHEBI:16389"/>
        <dbReference type="ChEBI" id="CHEBI:17976"/>
        <dbReference type="ChEBI" id="CHEBI:57540"/>
        <dbReference type="ChEBI" id="CHEBI:57945"/>
        <dbReference type="EC" id="7.1.1.2"/>
    </reaction>
</comment>
<keyword evidence="10" id="KW-1278">Translocase</keyword>
<evidence type="ECO:0000256" key="16">
    <source>
        <dbReference type="ARBA" id="ARBA00023136"/>
    </source>
</evidence>
<keyword evidence="7" id="KW-0679">Respiratory chain</keyword>
<organism evidence="21">
    <name type="scientific">Pristaulacus sp. ZJUH_2016030</name>
    <dbReference type="NCBI Taxonomy" id="2491655"/>
    <lineage>
        <taxon>Eukaryota</taxon>
        <taxon>Metazoa</taxon>
        <taxon>Ecdysozoa</taxon>
        <taxon>Arthropoda</taxon>
        <taxon>Hexapoda</taxon>
        <taxon>Insecta</taxon>
        <taxon>Pterygota</taxon>
        <taxon>Neoptera</taxon>
        <taxon>Endopterygota</taxon>
        <taxon>Hymenoptera</taxon>
        <taxon>Apocrita</taxon>
        <taxon>Evanioidea</taxon>
        <taxon>Aulacidae</taxon>
        <taxon>Pristaulacus</taxon>
    </lineage>
</organism>
<comment type="subcellular location">
    <subcellularLocation>
        <location evidence="2">Mitochondrion inner membrane</location>
        <topology evidence="2">Multi-pass membrane protein</topology>
    </subcellularLocation>
</comment>
<comment type="similarity">
    <text evidence="3">Belongs to the complex I subunit 2 family.</text>
</comment>
<evidence type="ECO:0000256" key="13">
    <source>
        <dbReference type="ARBA" id="ARBA00023027"/>
    </source>
</evidence>
<dbReference type="EMBL" id="MG923511">
    <property type="protein sequence ID" value="AZL93439.1"/>
    <property type="molecule type" value="Genomic_DNA"/>
</dbReference>
<keyword evidence="12 19" id="KW-1133">Transmembrane helix</keyword>
<evidence type="ECO:0000256" key="18">
    <source>
        <dbReference type="ARBA" id="ARBA00049551"/>
    </source>
</evidence>
<dbReference type="AlphaFoldDB" id="A0A3S8V198"/>
<feature type="transmembrane region" description="Helical" evidence="19">
    <location>
        <begin position="57"/>
        <end position="82"/>
    </location>
</feature>
<proteinExistence type="inferred from homology"/>
<dbReference type="InterPro" id="IPR050175">
    <property type="entry name" value="Complex_I_Subunit_2"/>
</dbReference>
<evidence type="ECO:0000256" key="9">
    <source>
        <dbReference type="ARBA" id="ARBA00022792"/>
    </source>
</evidence>
<evidence type="ECO:0000256" key="17">
    <source>
        <dbReference type="ARBA" id="ARBA00031028"/>
    </source>
</evidence>
<evidence type="ECO:0000256" key="6">
    <source>
        <dbReference type="ARBA" id="ARBA00022448"/>
    </source>
</evidence>
<feature type="domain" description="NADH:quinone oxidoreductase/Mrp antiporter transmembrane" evidence="20">
    <location>
        <begin position="25"/>
        <end position="280"/>
    </location>
</feature>
<feature type="transmembrane region" description="Helical" evidence="19">
    <location>
        <begin position="271"/>
        <end position="292"/>
    </location>
</feature>
<dbReference type="GO" id="GO:0005743">
    <property type="term" value="C:mitochondrial inner membrane"/>
    <property type="evidence" value="ECO:0007669"/>
    <property type="project" value="UniProtKB-SubCell"/>
</dbReference>
<evidence type="ECO:0000256" key="8">
    <source>
        <dbReference type="ARBA" id="ARBA00022692"/>
    </source>
</evidence>
<evidence type="ECO:0000256" key="7">
    <source>
        <dbReference type="ARBA" id="ARBA00022660"/>
    </source>
</evidence>
<keyword evidence="14" id="KW-0830">Ubiquinone</keyword>
<evidence type="ECO:0000256" key="4">
    <source>
        <dbReference type="ARBA" id="ARBA00012944"/>
    </source>
</evidence>
<dbReference type="PANTHER" id="PTHR46552:SF1">
    <property type="entry name" value="NADH-UBIQUINONE OXIDOREDUCTASE CHAIN 2"/>
    <property type="match status" value="1"/>
</dbReference>
<reference evidence="21" key="1">
    <citation type="journal article" date="2018" name="Mol. Phylogenet. Evol.">
        <title>Mitochondrial phylogenomics of the Hymenoptera.</title>
        <authorList>
            <person name="Tang P."/>
            <person name="Zhu J.C."/>
            <person name="Zheng B.Y."/>
            <person name="Wei S.J."/>
            <person name="Sharkey M."/>
            <person name="Chen X.X."/>
            <person name="Vogler A.P."/>
        </authorList>
    </citation>
    <scope>NUCLEOTIDE SEQUENCE</scope>
</reference>
<feature type="transmembrane region" description="Helical" evidence="19">
    <location>
        <begin position="197"/>
        <end position="219"/>
    </location>
</feature>
<evidence type="ECO:0000313" key="21">
    <source>
        <dbReference type="EMBL" id="AZL93439.1"/>
    </source>
</evidence>
<evidence type="ECO:0000256" key="11">
    <source>
        <dbReference type="ARBA" id="ARBA00022982"/>
    </source>
</evidence>
<accession>A0A3S8V198</accession>
<dbReference type="GO" id="GO:0008137">
    <property type="term" value="F:NADH dehydrogenase (ubiquinone) activity"/>
    <property type="evidence" value="ECO:0007669"/>
    <property type="project" value="UniProtKB-EC"/>
</dbReference>
<keyword evidence="8 19" id="KW-0812">Transmembrane</keyword>
<evidence type="ECO:0000256" key="15">
    <source>
        <dbReference type="ARBA" id="ARBA00023128"/>
    </source>
</evidence>
<evidence type="ECO:0000256" key="2">
    <source>
        <dbReference type="ARBA" id="ARBA00004448"/>
    </source>
</evidence>
<geneLocation type="mitochondrion" evidence="21"/>
<dbReference type="PANTHER" id="PTHR46552">
    <property type="entry name" value="NADH-UBIQUINONE OXIDOREDUCTASE CHAIN 2"/>
    <property type="match status" value="1"/>
</dbReference>
<keyword evidence="16 19" id="KW-0472">Membrane</keyword>
<evidence type="ECO:0000256" key="3">
    <source>
        <dbReference type="ARBA" id="ARBA00007012"/>
    </source>
</evidence>
<keyword evidence="15 21" id="KW-0496">Mitochondrion</keyword>
<dbReference type="InterPro" id="IPR001750">
    <property type="entry name" value="ND/Mrp_TM"/>
</dbReference>
<evidence type="ECO:0000259" key="20">
    <source>
        <dbReference type="Pfam" id="PF00361"/>
    </source>
</evidence>
<name>A0A3S8V198_9HYME</name>
<keyword evidence="6" id="KW-0813">Transport</keyword>
<gene>
    <name evidence="21" type="primary">nad2</name>
</gene>
<evidence type="ECO:0000256" key="12">
    <source>
        <dbReference type="ARBA" id="ARBA00022989"/>
    </source>
</evidence>
<feature type="transmembrane region" description="Helical" evidence="19">
    <location>
        <begin position="240"/>
        <end position="265"/>
    </location>
</feature>